<evidence type="ECO:0000259" key="1">
    <source>
        <dbReference type="Pfam" id="PF24626"/>
    </source>
</evidence>
<dbReference type="AlphaFoldDB" id="A0A2H3CVS3"/>
<feature type="non-terminal residue" evidence="2">
    <location>
        <position position="1"/>
    </location>
</feature>
<evidence type="ECO:0000313" key="2">
    <source>
        <dbReference type="EMBL" id="PBK87131.1"/>
    </source>
</evidence>
<proteinExistence type="predicted"/>
<dbReference type="OrthoDB" id="3268967at2759"/>
<dbReference type="Pfam" id="PF24626">
    <property type="entry name" value="SH3_Tf2-1"/>
    <property type="match status" value="1"/>
</dbReference>
<accession>A0A2H3CVS3</accession>
<gene>
    <name evidence="2" type="ORF">ARMGADRAFT_898896</name>
</gene>
<dbReference type="Proteomes" id="UP000217790">
    <property type="component" value="Unassembled WGS sequence"/>
</dbReference>
<reference evidence="3" key="1">
    <citation type="journal article" date="2017" name="Nat. Ecol. Evol.">
        <title>Genome expansion and lineage-specific genetic innovations in the forest pathogenic fungi Armillaria.</title>
        <authorList>
            <person name="Sipos G."/>
            <person name="Prasanna A.N."/>
            <person name="Walter M.C."/>
            <person name="O'Connor E."/>
            <person name="Balint B."/>
            <person name="Krizsan K."/>
            <person name="Kiss B."/>
            <person name="Hess J."/>
            <person name="Varga T."/>
            <person name="Slot J."/>
            <person name="Riley R."/>
            <person name="Boka B."/>
            <person name="Rigling D."/>
            <person name="Barry K."/>
            <person name="Lee J."/>
            <person name="Mihaltcheva S."/>
            <person name="LaButti K."/>
            <person name="Lipzen A."/>
            <person name="Waldron R."/>
            <person name="Moloney N.M."/>
            <person name="Sperisen C."/>
            <person name="Kredics L."/>
            <person name="Vagvoelgyi C."/>
            <person name="Patrignani A."/>
            <person name="Fitzpatrick D."/>
            <person name="Nagy I."/>
            <person name="Doyle S."/>
            <person name="Anderson J.B."/>
            <person name="Grigoriev I.V."/>
            <person name="Gueldener U."/>
            <person name="Muensterkoetter M."/>
            <person name="Nagy L.G."/>
        </authorList>
    </citation>
    <scope>NUCLEOTIDE SEQUENCE [LARGE SCALE GENOMIC DNA]</scope>
    <source>
        <strain evidence="3">Ar21-2</strain>
    </source>
</reference>
<dbReference type="InterPro" id="IPR056924">
    <property type="entry name" value="SH3_Tf2-1"/>
</dbReference>
<sequence length="79" mass="8910">KFMPRFDGPFTVIDVNPAKSSYTLNLPSSSIHPTFHMSLLKPYHSNDLDQFPLLEPPRPWPIITANGAKEFAVDKIVDT</sequence>
<organism evidence="2 3">
    <name type="scientific">Armillaria gallica</name>
    <name type="common">Bulbous honey fungus</name>
    <name type="synonym">Armillaria bulbosa</name>
    <dbReference type="NCBI Taxonomy" id="47427"/>
    <lineage>
        <taxon>Eukaryota</taxon>
        <taxon>Fungi</taxon>
        <taxon>Dikarya</taxon>
        <taxon>Basidiomycota</taxon>
        <taxon>Agaricomycotina</taxon>
        <taxon>Agaricomycetes</taxon>
        <taxon>Agaricomycetidae</taxon>
        <taxon>Agaricales</taxon>
        <taxon>Marasmiineae</taxon>
        <taxon>Physalacriaceae</taxon>
        <taxon>Armillaria</taxon>
    </lineage>
</organism>
<dbReference type="InParanoid" id="A0A2H3CVS3"/>
<dbReference type="STRING" id="47427.A0A2H3CVS3"/>
<dbReference type="EMBL" id="KZ293680">
    <property type="protein sequence ID" value="PBK87131.1"/>
    <property type="molecule type" value="Genomic_DNA"/>
</dbReference>
<feature type="non-terminal residue" evidence="2">
    <location>
        <position position="79"/>
    </location>
</feature>
<feature type="domain" description="Tf2-1-like SH3-like" evidence="1">
    <location>
        <begin position="1"/>
        <end position="44"/>
    </location>
</feature>
<evidence type="ECO:0000313" key="3">
    <source>
        <dbReference type="Proteomes" id="UP000217790"/>
    </source>
</evidence>
<keyword evidence="3" id="KW-1185">Reference proteome</keyword>
<protein>
    <recommendedName>
        <fullName evidence="1">Tf2-1-like SH3-like domain-containing protein</fullName>
    </recommendedName>
</protein>
<name>A0A2H3CVS3_ARMGA</name>
<dbReference type="OMA" id="YTIIDIN"/>